<reference evidence="12 13" key="1">
    <citation type="submission" date="2018-06" db="EMBL/GenBank/DDBJ databases">
        <title>Genomic Encyclopedia of Type Strains, Phase IV (KMG-IV): sequencing the most valuable type-strain genomes for metagenomic binning, comparative biology and taxonomic classification.</title>
        <authorList>
            <person name="Goeker M."/>
        </authorList>
    </citation>
    <scope>NUCLEOTIDE SEQUENCE [LARGE SCALE GENOMIC DNA]</scope>
    <source>
        <strain evidence="12 13">DSM 25619</strain>
    </source>
</reference>
<keyword evidence="5 11" id="KW-0678">Repressor</keyword>
<evidence type="ECO:0000313" key="13">
    <source>
        <dbReference type="Proteomes" id="UP000252893"/>
    </source>
</evidence>
<evidence type="ECO:0000256" key="11">
    <source>
        <dbReference type="RuleBase" id="RU364037"/>
    </source>
</evidence>
<dbReference type="PANTHER" id="PTHR33202">
    <property type="entry name" value="ZINC UPTAKE REGULATION PROTEIN"/>
    <property type="match status" value="1"/>
</dbReference>
<dbReference type="EMBL" id="QNRH01000002">
    <property type="protein sequence ID" value="RBO97950.1"/>
    <property type="molecule type" value="Genomic_DNA"/>
</dbReference>
<evidence type="ECO:0000256" key="6">
    <source>
        <dbReference type="ARBA" id="ARBA00022723"/>
    </source>
</evidence>
<dbReference type="GO" id="GO:0005737">
    <property type="term" value="C:cytoplasm"/>
    <property type="evidence" value="ECO:0007669"/>
    <property type="project" value="UniProtKB-SubCell"/>
</dbReference>
<dbReference type="GO" id="GO:0045892">
    <property type="term" value="P:negative regulation of DNA-templated transcription"/>
    <property type="evidence" value="ECO:0007669"/>
    <property type="project" value="TreeGrafter"/>
</dbReference>
<organism evidence="12 13">
    <name type="scientific">Pseudochrobactrum asaccharolyticum</name>
    <dbReference type="NCBI Taxonomy" id="354351"/>
    <lineage>
        <taxon>Bacteria</taxon>
        <taxon>Pseudomonadati</taxon>
        <taxon>Pseudomonadota</taxon>
        <taxon>Alphaproteobacteria</taxon>
        <taxon>Hyphomicrobiales</taxon>
        <taxon>Brucellaceae</taxon>
        <taxon>Pseudochrobactrum</taxon>
    </lineage>
</organism>
<dbReference type="FunFam" id="1.10.10.10:FF:000007">
    <property type="entry name" value="Ferric uptake regulation protein"/>
    <property type="match status" value="1"/>
</dbReference>
<gene>
    <name evidence="11" type="primary">fur</name>
    <name evidence="12" type="ORF">DFR47_102741</name>
</gene>
<dbReference type="NCBIfam" id="NF045678">
    <property type="entry name" value="TransRegIrrA"/>
    <property type="match status" value="1"/>
</dbReference>
<dbReference type="SUPFAM" id="SSF46785">
    <property type="entry name" value="Winged helix' DNA-binding domain"/>
    <property type="match status" value="1"/>
</dbReference>
<comment type="similarity">
    <text evidence="2 11">Belongs to the Fur family.</text>
</comment>
<evidence type="ECO:0000256" key="8">
    <source>
        <dbReference type="ARBA" id="ARBA00023015"/>
    </source>
</evidence>
<dbReference type="RefSeq" id="WP_245416485.1">
    <property type="nucleotide sequence ID" value="NZ_JBHEEG010000002.1"/>
</dbReference>
<dbReference type="Pfam" id="PF01475">
    <property type="entry name" value="FUR"/>
    <property type="match status" value="1"/>
</dbReference>
<evidence type="ECO:0000256" key="1">
    <source>
        <dbReference type="ARBA" id="ARBA00004496"/>
    </source>
</evidence>
<dbReference type="InterPro" id="IPR002481">
    <property type="entry name" value="FUR"/>
</dbReference>
<dbReference type="InterPro" id="IPR036388">
    <property type="entry name" value="WH-like_DNA-bd_sf"/>
</dbReference>
<keyword evidence="11" id="KW-0408">Iron</keyword>
<dbReference type="InterPro" id="IPR036390">
    <property type="entry name" value="WH_DNA-bd_sf"/>
</dbReference>
<comment type="subunit">
    <text evidence="11">Homodimer.</text>
</comment>
<keyword evidence="9 11" id="KW-0238">DNA-binding</keyword>
<sequence length="159" mass="18102">MLEVPENLRAQLRSQRLMQMQDTSRIRPILQKAGLRPTKQRLILGQFLLSGHHQHISADDLHLLVLHNGFSMSLATVYNTLNQFAEAGLIRKISVSGQRTFFDTNARNHQHFYFEDEDRMIDIGGAPLMLSPAPQAPEGYTITKIDILVSLKKVENKQL</sequence>
<dbReference type="GO" id="GO:0000976">
    <property type="term" value="F:transcription cis-regulatory region binding"/>
    <property type="evidence" value="ECO:0007669"/>
    <property type="project" value="TreeGrafter"/>
</dbReference>
<name>A0A366E6F6_9HYPH</name>
<dbReference type="Proteomes" id="UP000252893">
    <property type="component" value="Unassembled WGS sequence"/>
</dbReference>
<comment type="caution">
    <text evidence="12">The sequence shown here is derived from an EMBL/GenBank/DDBJ whole genome shotgun (WGS) entry which is preliminary data.</text>
</comment>
<dbReference type="GO" id="GO:0008270">
    <property type="term" value="F:zinc ion binding"/>
    <property type="evidence" value="ECO:0007669"/>
    <property type="project" value="TreeGrafter"/>
</dbReference>
<dbReference type="Gene3D" id="1.10.10.10">
    <property type="entry name" value="Winged helix-like DNA-binding domain superfamily/Winged helix DNA-binding domain"/>
    <property type="match status" value="1"/>
</dbReference>
<comment type="subcellular location">
    <subcellularLocation>
        <location evidence="1 11">Cytoplasm</location>
    </subcellularLocation>
</comment>
<keyword evidence="13" id="KW-1185">Reference proteome</keyword>
<dbReference type="CDD" id="cd07153">
    <property type="entry name" value="Fur_like"/>
    <property type="match status" value="1"/>
</dbReference>
<keyword evidence="10 11" id="KW-0804">Transcription</keyword>
<evidence type="ECO:0000256" key="7">
    <source>
        <dbReference type="ARBA" id="ARBA00022833"/>
    </source>
</evidence>
<keyword evidence="8 11" id="KW-0805">Transcription regulation</keyword>
<proteinExistence type="inferred from homology"/>
<evidence type="ECO:0000256" key="5">
    <source>
        <dbReference type="ARBA" id="ARBA00022491"/>
    </source>
</evidence>
<evidence type="ECO:0000256" key="10">
    <source>
        <dbReference type="ARBA" id="ARBA00023163"/>
    </source>
</evidence>
<evidence type="ECO:0000313" key="12">
    <source>
        <dbReference type="EMBL" id="RBO97950.1"/>
    </source>
</evidence>
<keyword evidence="7 11" id="KW-0862">Zinc</keyword>
<accession>A0A366E6F6</accession>
<evidence type="ECO:0000256" key="3">
    <source>
        <dbReference type="ARBA" id="ARBA00020910"/>
    </source>
</evidence>
<keyword evidence="4 11" id="KW-0963">Cytoplasm</keyword>
<keyword evidence="6 11" id="KW-0479">Metal-binding</keyword>
<dbReference type="PANTHER" id="PTHR33202:SF7">
    <property type="entry name" value="FERRIC UPTAKE REGULATION PROTEIN"/>
    <property type="match status" value="1"/>
</dbReference>
<dbReference type="AlphaFoldDB" id="A0A366E6F6"/>
<evidence type="ECO:0000256" key="4">
    <source>
        <dbReference type="ARBA" id="ARBA00022490"/>
    </source>
</evidence>
<evidence type="ECO:0000256" key="2">
    <source>
        <dbReference type="ARBA" id="ARBA00007957"/>
    </source>
</evidence>
<evidence type="ECO:0000256" key="9">
    <source>
        <dbReference type="ARBA" id="ARBA00023125"/>
    </source>
</evidence>
<dbReference type="GO" id="GO:1900376">
    <property type="term" value="P:regulation of secondary metabolite biosynthetic process"/>
    <property type="evidence" value="ECO:0007669"/>
    <property type="project" value="TreeGrafter"/>
</dbReference>
<dbReference type="GO" id="GO:0003700">
    <property type="term" value="F:DNA-binding transcription factor activity"/>
    <property type="evidence" value="ECO:0007669"/>
    <property type="project" value="UniProtKB-UniRule"/>
</dbReference>
<protein>
    <recommendedName>
        <fullName evidence="3 11">Ferric uptake regulation protein</fullName>
    </recommendedName>
</protein>